<comment type="similarity">
    <text evidence="1">Belongs to the SurE nucleotidase family.</text>
</comment>
<evidence type="ECO:0000313" key="7">
    <source>
        <dbReference type="Proteomes" id="UP000177798"/>
    </source>
</evidence>
<sequence length="296" mass="29889">MRLATASLALLPAVAQALNIVSANDDGWAEMNIRTLYTALTNAGHDVLVSAPAENKSGSGSLTGTPTKLTEACEFNSCPSGSPAVGYNASAPQFNYVNSYPAEAMNYGITTLSPGYFGGAPDLAVTGPNVGVNTGVISFISGTVGAAVEAVGLGIPAIAFSGAEGSAIGWDVAVPAYSTIYGELSAIVVDALTASNTPYLPDKTFLNVNFPKTAGCTSVSDYSFVLSRIYSAVAGVSGTDVVTCNNGGRLPTETTVVGTSGCYASISLGGTNKRDASAANQAIVLEKLSSILTCLP</sequence>
<organism evidence="6 7">
    <name type="scientific">Sclerotinia sclerotiorum (strain ATCC 18683 / 1980 / Ss-1)</name>
    <name type="common">White mold</name>
    <name type="synonym">Whetzelinia sclerotiorum</name>
    <dbReference type="NCBI Taxonomy" id="665079"/>
    <lineage>
        <taxon>Eukaryota</taxon>
        <taxon>Fungi</taxon>
        <taxon>Dikarya</taxon>
        <taxon>Ascomycota</taxon>
        <taxon>Pezizomycotina</taxon>
        <taxon>Leotiomycetes</taxon>
        <taxon>Helotiales</taxon>
        <taxon>Sclerotiniaceae</taxon>
        <taxon>Sclerotinia</taxon>
    </lineage>
</organism>
<keyword evidence="2" id="KW-0479">Metal-binding</keyword>
<dbReference type="EMBL" id="CP017829">
    <property type="protein sequence ID" value="APA16055.1"/>
    <property type="molecule type" value="Genomic_DNA"/>
</dbReference>
<keyword evidence="4" id="KW-0732">Signal</keyword>
<dbReference type="InterPro" id="IPR002828">
    <property type="entry name" value="SurE-like_Pase/nucleotidase"/>
</dbReference>
<dbReference type="KEGG" id="ssl:SS1G_10178"/>
<evidence type="ECO:0000256" key="3">
    <source>
        <dbReference type="ARBA" id="ARBA00022801"/>
    </source>
</evidence>
<dbReference type="OMA" id="ACEFNSC"/>
<dbReference type="GO" id="GO:0046872">
    <property type="term" value="F:metal ion binding"/>
    <property type="evidence" value="ECO:0007669"/>
    <property type="project" value="UniProtKB-KW"/>
</dbReference>
<reference evidence="7" key="1">
    <citation type="journal article" date="2017" name="Genome Biol. Evol.">
        <title>The complete genome sequence of the phytopathogenic fungus Sclerotinia sclerotiorum reveals insights into the genome architecture of broad host range pathogens.</title>
        <authorList>
            <person name="Derbyshire M."/>
            <person name="Denton-Giles M."/>
            <person name="Hegedus D."/>
            <person name="Seifbarghy S."/>
            <person name="Rollins J."/>
            <person name="van Kan J."/>
            <person name="Seidl M.F."/>
            <person name="Faino L."/>
            <person name="Mbengue M."/>
            <person name="Navaud O."/>
            <person name="Raffaele S."/>
            <person name="Hammond-Kosack K."/>
            <person name="Heard S."/>
            <person name="Oliver R."/>
        </authorList>
    </citation>
    <scope>NUCLEOTIDE SEQUENCE [LARGE SCALE GENOMIC DNA]</scope>
    <source>
        <strain evidence="7">ATCC 18683 / 1980 / Ss-1</strain>
    </source>
</reference>
<dbReference type="PANTHER" id="PTHR30457">
    <property type="entry name" value="5'-NUCLEOTIDASE SURE"/>
    <property type="match status" value="1"/>
</dbReference>
<gene>
    <name evidence="6" type="ORF">sscle_16g108250</name>
</gene>
<feature type="chain" id="PRO_5010517924" description="Survival protein SurE-like phosphatase/nucleotidase domain-containing protein" evidence="4">
    <location>
        <begin position="18"/>
        <end position="296"/>
    </location>
</feature>
<dbReference type="GO" id="GO:0008252">
    <property type="term" value="F:nucleotidase activity"/>
    <property type="evidence" value="ECO:0007669"/>
    <property type="project" value="InterPro"/>
</dbReference>
<dbReference type="Pfam" id="PF01975">
    <property type="entry name" value="SurE"/>
    <property type="match status" value="1"/>
</dbReference>
<dbReference type="PANTHER" id="PTHR30457:SF0">
    <property type="entry name" value="PHOSPHATASE, PUTATIVE (AFU_ORTHOLOGUE AFUA_4G01070)-RELATED"/>
    <property type="match status" value="1"/>
</dbReference>
<dbReference type="OrthoDB" id="4018688at2759"/>
<proteinExistence type="inferred from homology"/>
<dbReference type="RefSeq" id="XP_001588631.1">
    <property type="nucleotide sequence ID" value="XM_001588581.1"/>
</dbReference>
<evidence type="ECO:0000256" key="4">
    <source>
        <dbReference type="SAM" id="SignalP"/>
    </source>
</evidence>
<dbReference type="SUPFAM" id="SSF64167">
    <property type="entry name" value="SurE-like"/>
    <property type="match status" value="1"/>
</dbReference>
<accession>A0A1D9QM90</accession>
<dbReference type="Gene3D" id="3.40.1210.10">
    <property type="entry name" value="Survival protein SurE-like phosphatase/nucleotidase"/>
    <property type="match status" value="1"/>
</dbReference>
<dbReference type="VEuPathDB" id="FungiDB:sscle_16g108250"/>
<evidence type="ECO:0000313" key="6">
    <source>
        <dbReference type="EMBL" id="APA16055.1"/>
    </source>
</evidence>
<feature type="signal peptide" evidence="4">
    <location>
        <begin position="1"/>
        <end position="17"/>
    </location>
</feature>
<dbReference type="AlphaFoldDB" id="A0A1D9QM90"/>
<dbReference type="Proteomes" id="UP000177798">
    <property type="component" value="Chromosome 16"/>
</dbReference>
<evidence type="ECO:0000259" key="5">
    <source>
        <dbReference type="Pfam" id="PF01975"/>
    </source>
</evidence>
<name>A0A1D9QM90_SCLS1</name>
<evidence type="ECO:0000256" key="1">
    <source>
        <dbReference type="ARBA" id="ARBA00011062"/>
    </source>
</evidence>
<keyword evidence="3" id="KW-0378">Hydrolase</keyword>
<feature type="domain" description="Survival protein SurE-like phosphatase/nucleotidase" evidence="5">
    <location>
        <begin position="21"/>
        <end position="213"/>
    </location>
</feature>
<protein>
    <recommendedName>
        <fullName evidence="5">Survival protein SurE-like phosphatase/nucleotidase domain-containing protein</fullName>
    </recommendedName>
</protein>
<dbReference type="InterPro" id="IPR036523">
    <property type="entry name" value="SurE-like_sf"/>
</dbReference>
<evidence type="ECO:0000256" key="2">
    <source>
        <dbReference type="ARBA" id="ARBA00022723"/>
    </source>
</evidence>
<dbReference type="InterPro" id="IPR030048">
    <property type="entry name" value="SurE"/>
</dbReference>